<sequence length="79" mass="8561">MNSVPSKFIYIFAIILLFSLYIEYTNAGSIFGSDTPNSTATTMKPTTTSKPSSGATMEKAYYTVIGSVLIAITVCRYSI</sequence>
<evidence type="ECO:0000256" key="1">
    <source>
        <dbReference type="SAM" id="Phobius"/>
    </source>
</evidence>
<organism evidence="2 3">
    <name type="scientific">Schistosoma margrebowiei</name>
    <dbReference type="NCBI Taxonomy" id="48269"/>
    <lineage>
        <taxon>Eukaryota</taxon>
        <taxon>Metazoa</taxon>
        <taxon>Spiralia</taxon>
        <taxon>Lophotrochozoa</taxon>
        <taxon>Platyhelminthes</taxon>
        <taxon>Trematoda</taxon>
        <taxon>Digenea</taxon>
        <taxon>Strigeidida</taxon>
        <taxon>Schistosomatoidea</taxon>
        <taxon>Schistosomatidae</taxon>
        <taxon>Schistosoma</taxon>
    </lineage>
</organism>
<dbReference type="Proteomes" id="UP000050790">
    <property type="component" value="Unassembled WGS sequence"/>
</dbReference>
<dbReference type="AlphaFoldDB" id="A0AA85AJG1"/>
<keyword evidence="1" id="KW-0812">Transmembrane</keyword>
<name>A0AA85AJG1_9TREM</name>
<feature type="transmembrane region" description="Helical" evidence="1">
    <location>
        <begin position="7"/>
        <end position="24"/>
    </location>
</feature>
<protein>
    <submittedName>
        <fullName evidence="3">Uncharacterized protein</fullName>
    </submittedName>
</protein>
<evidence type="ECO:0000313" key="3">
    <source>
        <dbReference type="WBParaSite" id="SMRG1_88050.2"/>
    </source>
</evidence>
<proteinExistence type="predicted"/>
<accession>A0AA85AJG1</accession>
<keyword evidence="1" id="KW-1133">Transmembrane helix</keyword>
<reference evidence="3" key="1">
    <citation type="submission" date="2023-11" db="UniProtKB">
        <authorList>
            <consortium name="WormBaseParasite"/>
        </authorList>
    </citation>
    <scope>IDENTIFICATION</scope>
</reference>
<evidence type="ECO:0000313" key="2">
    <source>
        <dbReference type="Proteomes" id="UP000050790"/>
    </source>
</evidence>
<keyword evidence="1" id="KW-0472">Membrane</keyword>
<feature type="transmembrane region" description="Helical" evidence="1">
    <location>
        <begin position="60"/>
        <end position="78"/>
    </location>
</feature>
<dbReference type="WBParaSite" id="SMRG1_88050.2">
    <property type="protein sequence ID" value="SMRG1_88050.2"/>
    <property type="gene ID" value="SMRG1_88050"/>
</dbReference>